<dbReference type="Gene3D" id="3.40.50.300">
    <property type="entry name" value="P-loop containing nucleotide triphosphate hydrolases"/>
    <property type="match status" value="2"/>
</dbReference>
<evidence type="ECO:0000256" key="4">
    <source>
        <dbReference type="ARBA" id="ARBA00022741"/>
    </source>
</evidence>
<evidence type="ECO:0000256" key="8">
    <source>
        <dbReference type="ARBA" id="ARBA00023180"/>
    </source>
</evidence>
<dbReference type="InterPro" id="IPR017871">
    <property type="entry name" value="ABC_transporter-like_CS"/>
</dbReference>
<dbReference type="CDD" id="cd18580">
    <property type="entry name" value="ABC_6TM_ABCC_D2"/>
    <property type="match status" value="1"/>
</dbReference>
<dbReference type="Proteomes" id="UP000053758">
    <property type="component" value="Unassembled WGS sequence"/>
</dbReference>
<keyword evidence="6" id="KW-1133">Transmembrane helix</keyword>
<dbReference type="GO" id="GO:0016020">
    <property type="term" value="C:membrane"/>
    <property type="evidence" value="ECO:0007669"/>
    <property type="project" value="UniProtKB-SubCell"/>
</dbReference>
<evidence type="ECO:0000256" key="1">
    <source>
        <dbReference type="ARBA" id="ARBA00004141"/>
    </source>
</evidence>
<dbReference type="InterPro" id="IPR011527">
    <property type="entry name" value="ABC1_TM_dom"/>
</dbReference>
<dbReference type="PANTHER" id="PTHR24223">
    <property type="entry name" value="ATP-BINDING CASSETTE SUB-FAMILY C"/>
    <property type="match status" value="1"/>
</dbReference>
<name>A0A081CHN4_PSEA2</name>
<dbReference type="InterPro" id="IPR044746">
    <property type="entry name" value="ABCC_6TM_D1"/>
</dbReference>
<dbReference type="Gene3D" id="1.20.1560.10">
    <property type="entry name" value="ABC transporter type 1, transmembrane domain"/>
    <property type="match status" value="2"/>
</dbReference>
<keyword evidence="4" id="KW-0547">Nucleotide-binding</keyword>
<dbReference type="InterPro" id="IPR003593">
    <property type="entry name" value="AAA+_ATPase"/>
</dbReference>
<keyword evidence="7" id="KW-0472">Membrane</keyword>
<dbReference type="EMBL" id="DF830079">
    <property type="protein sequence ID" value="GAK66180.1"/>
    <property type="molecule type" value="Genomic_DNA"/>
</dbReference>
<dbReference type="PANTHER" id="PTHR24223:SF399">
    <property type="entry name" value="ABC TRANSPORTER ATNG"/>
    <property type="match status" value="1"/>
</dbReference>
<keyword evidence="10" id="KW-1185">Reference proteome</keyword>
<gene>
    <name evidence="9" type="ORF">PAN0_012d4402</name>
</gene>
<dbReference type="RefSeq" id="XP_014655425.1">
    <property type="nucleotide sequence ID" value="XM_014799939.1"/>
</dbReference>
<dbReference type="GeneID" id="26305319"/>
<keyword evidence="2" id="KW-0813">Transport</keyword>
<keyword evidence="8" id="KW-0325">Glycoprotein</keyword>
<evidence type="ECO:0000256" key="6">
    <source>
        <dbReference type="ARBA" id="ARBA00022989"/>
    </source>
</evidence>
<keyword evidence="3" id="KW-0812">Transmembrane</keyword>
<dbReference type="SMART" id="SM00382">
    <property type="entry name" value="AAA"/>
    <property type="match status" value="2"/>
</dbReference>
<dbReference type="PROSITE" id="PS00211">
    <property type="entry name" value="ABC_TRANSPORTER_1"/>
    <property type="match status" value="1"/>
</dbReference>
<dbReference type="GO" id="GO:0005524">
    <property type="term" value="F:ATP binding"/>
    <property type="evidence" value="ECO:0007669"/>
    <property type="project" value="UniProtKB-KW"/>
</dbReference>
<dbReference type="InterPro" id="IPR003439">
    <property type="entry name" value="ABC_transporter-like_ATP-bd"/>
</dbReference>
<dbReference type="CDD" id="cd18579">
    <property type="entry name" value="ABC_6TM_ABCC_D1"/>
    <property type="match status" value="1"/>
</dbReference>
<keyword evidence="9" id="KW-0378">Hydrolase</keyword>
<dbReference type="InterPro" id="IPR027417">
    <property type="entry name" value="P-loop_NTPase"/>
</dbReference>
<dbReference type="SUPFAM" id="SSF90123">
    <property type="entry name" value="ABC transporter transmembrane region"/>
    <property type="match status" value="2"/>
</dbReference>
<protein>
    <submittedName>
        <fullName evidence="9">p-loop containing nucleoside triphosphate hydrolase protein</fullName>
    </submittedName>
</protein>
<dbReference type="InterPro" id="IPR050173">
    <property type="entry name" value="ABC_transporter_C-like"/>
</dbReference>
<reference evidence="10" key="1">
    <citation type="journal article" date="2014" name="Genome Announc.">
        <title>Draft Genome Sequence of the Yeast Pseudozyma antarctica Type Strain JCM10317, a Producer of the Glycolipid Biosurfactants, Mannosylerythritol Lipids.</title>
        <authorList>
            <person name="Saika A."/>
            <person name="Koike H."/>
            <person name="Hori T."/>
            <person name="Fukuoka T."/>
            <person name="Sato S."/>
            <person name="Habe H."/>
            <person name="Kitamoto D."/>
            <person name="Morita T."/>
        </authorList>
    </citation>
    <scope>NUCLEOTIDE SEQUENCE [LARGE SCALE GENOMIC DNA]</scope>
    <source>
        <strain evidence="10">JCM 10317</strain>
    </source>
</reference>
<dbReference type="GO" id="GO:0140359">
    <property type="term" value="F:ABC-type transporter activity"/>
    <property type="evidence" value="ECO:0007669"/>
    <property type="project" value="InterPro"/>
</dbReference>
<dbReference type="PROSITE" id="PS50893">
    <property type="entry name" value="ABC_TRANSPORTER_2"/>
    <property type="match status" value="2"/>
</dbReference>
<dbReference type="GO" id="GO:0016887">
    <property type="term" value="F:ATP hydrolysis activity"/>
    <property type="evidence" value="ECO:0007669"/>
    <property type="project" value="InterPro"/>
</dbReference>
<evidence type="ECO:0000256" key="7">
    <source>
        <dbReference type="ARBA" id="ARBA00023136"/>
    </source>
</evidence>
<evidence type="ECO:0000256" key="2">
    <source>
        <dbReference type="ARBA" id="ARBA00022448"/>
    </source>
</evidence>
<dbReference type="OrthoDB" id="2550703at2759"/>
<evidence type="ECO:0000313" key="9">
    <source>
        <dbReference type="EMBL" id="GAK66180.1"/>
    </source>
</evidence>
<dbReference type="SUPFAM" id="SSF52540">
    <property type="entry name" value="P-loop containing nucleoside triphosphate hydrolases"/>
    <property type="match status" value="2"/>
</dbReference>
<dbReference type="InterPro" id="IPR036640">
    <property type="entry name" value="ABC1_TM_sf"/>
</dbReference>
<evidence type="ECO:0000313" key="10">
    <source>
        <dbReference type="Proteomes" id="UP000053758"/>
    </source>
</evidence>
<evidence type="ECO:0000256" key="5">
    <source>
        <dbReference type="ARBA" id="ARBA00022840"/>
    </source>
</evidence>
<organism evidence="9 10">
    <name type="scientific">Pseudozyma antarctica</name>
    <name type="common">Yeast</name>
    <name type="synonym">Candida antarctica</name>
    <dbReference type="NCBI Taxonomy" id="84753"/>
    <lineage>
        <taxon>Eukaryota</taxon>
        <taxon>Fungi</taxon>
        <taxon>Dikarya</taxon>
        <taxon>Basidiomycota</taxon>
        <taxon>Ustilaginomycotina</taxon>
        <taxon>Ustilaginomycetes</taxon>
        <taxon>Ustilaginales</taxon>
        <taxon>Ustilaginaceae</taxon>
        <taxon>Moesziomyces</taxon>
    </lineage>
</organism>
<evidence type="ECO:0000256" key="3">
    <source>
        <dbReference type="ARBA" id="ARBA00022692"/>
    </source>
</evidence>
<dbReference type="HOGENOM" id="CLU_000604_27_5_1"/>
<keyword evidence="5" id="KW-0067">ATP-binding</keyword>
<dbReference type="Pfam" id="PF00005">
    <property type="entry name" value="ABC_tran"/>
    <property type="match status" value="2"/>
</dbReference>
<accession>A0A081CHN4</accession>
<comment type="subcellular location">
    <subcellularLocation>
        <location evidence="1">Membrane</location>
        <topology evidence="1">Multi-pass membrane protein</topology>
    </subcellularLocation>
</comment>
<dbReference type="PROSITE" id="PS50929">
    <property type="entry name" value="ABC_TM1F"/>
    <property type="match status" value="2"/>
</dbReference>
<proteinExistence type="predicted"/>
<dbReference type="Pfam" id="PF00664">
    <property type="entry name" value="ABC_membrane"/>
    <property type="match status" value="2"/>
</dbReference>
<dbReference type="InterPro" id="IPR044726">
    <property type="entry name" value="ABCC_6TM_D2"/>
</dbReference>
<sequence>MPLCPTQDASILPPAPASLCRDADFTWAFHLAILQILPAAVYVALCAVEAWSLQFKPKYLLEARFRDRTYLLKLAAPSLLALASLVRLLVFLLPPHIDAQLHSIRHLIIPALVLRIAAALALVATVHFQYRRQPRPSTTNVVFLTIALIFDAAFVRTLALSAFVSTSAFALSVLSVAALLACLFVECLSKRALLIQSMHARAAAPTAAYPLTHAARAAPSQAITASVLSRAAHLWLLPTVWRGRSQELVIDHLEQPDDPLQVQADTDAFQRRWSRLDPARAGPNALAWTVLATFRTTLLRPVLPKLLFIAVSFAQPFLIERTTSYLQGLGHSSSEPSYHGWGLVAAYALVYALTALLTAHYQSIVDDSACKIRRTLVSIIYQKSLRLRQDAALATGAGGATTLISADMERVCNGVVLIHEVWASLLQIAIALWLAYEQISYAFLVPVVMTVISIVLTTYISNRMRAIVVRWTKAMQLRVKLVTATMKNITSIKLASRFAIISERLSALRALELAAFRAAMWIATLLVVAANDLENYTTLLTLVAFSGIAQNSHSTATDSLDTTKLFTVISVLTLLRNPLFLLAQYGPMLLAALGASVGIRDFLLQAEMVPSQDDASRGRTTSSSSFSCSLDPKSGNAQASNAAASSVSETSSIVSKGVRLQVGTKALISDLNFTINKGQLACLTGATGTGKSSLLLAFLGELRSSAGELFVERSPAYGTAYCAQSTWLQDASIRDNILFHSDLDQERYDAVAWCLDLEQDFAAMPEGDVTRVGPQGSKLSGGQKSRVALARALYSSSPLLLLDDSLAALDASTTAKIVTRLLAREPQGRDGSSVAPARLVLGGRTVVLACHKFPLGIQPDVHIALSSKKETAETVADVTVQYASHQTVTFPPYSRSLPLKSASASSDQGCKDSSEASDADPSPNPRTQLRPWEAFKFYCRTCGTARALVYVAISIFAAASLASINIYLYFWSNANDRKPNASLWAWIGGYAAVVTVNSLAFTGQVYYLFIPVAQACARRMHSIILSSTLAAPLSYFLNTSGGAIVNRFSQDLFVSDNDMTKALFNVSSNLGVVLGSMILLSLASPWFLLILPVLLPTLWAIKSFYLRTSGQVRKLDLESKSPLYTLFGETIDGIVTIRAFGGGRAFTQLNEILVSRSQRAFFLNLSLMRWLTLVSGLIVAGLSTAFCSLSVGLAQRSAKHGAGSDTVGWVAVGLTQLMMLTSAITMLTKAWTQLELCLVAIERLQQVATLEAENDDGTRSYEGESTERTSAIGAEVVVESVNVGYTLPDLDVSTTVLRDLSFTLAAGEKAAVVGRTGSGKSSLIQALLRFVPLSSGSISIEGVDTTDLRLRALRERILVLPQEAVVVSCCTLRENLLMMLDTADSVDVLSDSELWDALKRVGLDAMAAKWGGLDAALDQADELSNGQRQLLSLAQLILACKAIRARHGRSRIGSEGHLIVLDEPTSFLDDSGDALLRELMQDPLALGDFTVLMISHRFGPILACDKVLLLHKHGEASTGPSYEFGPPRDLFYSPASSFGLLARDAGITRW</sequence>